<dbReference type="InterPro" id="IPR036770">
    <property type="entry name" value="Ankyrin_rpt-contain_sf"/>
</dbReference>
<dbReference type="SMART" id="SM00248">
    <property type="entry name" value="ANK"/>
    <property type="match status" value="4"/>
</dbReference>
<reference evidence="16" key="1">
    <citation type="submission" date="2021-02" db="EMBL/GenBank/DDBJ databases">
        <authorList>
            <person name="Nowell W R."/>
        </authorList>
    </citation>
    <scope>NUCLEOTIDE SEQUENCE</scope>
</reference>
<proteinExistence type="predicted"/>
<dbReference type="Pfam" id="PF00520">
    <property type="entry name" value="Ion_trans"/>
    <property type="match status" value="1"/>
</dbReference>
<gene>
    <name evidence="17" type="ORF">HFQ381_LOCUS15183</name>
    <name evidence="16" type="ORF">LUA448_LOCUS22920</name>
</gene>
<dbReference type="PANTHER" id="PTHR10582">
    <property type="entry name" value="TRANSIENT RECEPTOR POTENTIAL ION CHANNEL PROTEIN"/>
    <property type="match status" value="1"/>
</dbReference>
<evidence type="ECO:0000256" key="6">
    <source>
        <dbReference type="ARBA" id="ARBA00022692"/>
    </source>
</evidence>
<evidence type="ECO:0000256" key="1">
    <source>
        <dbReference type="ARBA" id="ARBA00004651"/>
    </source>
</evidence>
<evidence type="ECO:0000256" key="4">
    <source>
        <dbReference type="ARBA" id="ARBA00022568"/>
    </source>
</evidence>
<feature type="domain" description="Ion transport" evidence="15">
    <location>
        <begin position="404"/>
        <end position="584"/>
    </location>
</feature>
<keyword evidence="12" id="KW-0407">Ion channel</keyword>
<keyword evidence="3" id="KW-1003">Cell membrane</keyword>
<evidence type="ECO:0000256" key="13">
    <source>
        <dbReference type="PROSITE-ProRule" id="PRU00023"/>
    </source>
</evidence>
<protein>
    <recommendedName>
        <fullName evidence="15">Ion transport domain-containing protein</fullName>
    </recommendedName>
</protein>
<dbReference type="InterPro" id="IPR002110">
    <property type="entry name" value="Ankyrin_rpt"/>
</dbReference>
<feature type="transmembrane region" description="Helical" evidence="14">
    <location>
        <begin position="554"/>
        <end position="578"/>
    </location>
</feature>
<keyword evidence="11 14" id="KW-0472">Membrane</keyword>
<evidence type="ECO:0000313" key="17">
    <source>
        <dbReference type="EMBL" id="CAF4326746.1"/>
    </source>
</evidence>
<evidence type="ECO:0000256" key="8">
    <source>
        <dbReference type="ARBA" id="ARBA00022837"/>
    </source>
</evidence>
<feature type="transmembrane region" description="Helical" evidence="14">
    <location>
        <begin position="422"/>
        <end position="442"/>
    </location>
</feature>
<evidence type="ECO:0000259" key="15">
    <source>
        <dbReference type="Pfam" id="PF00520"/>
    </source>
</evidence>
<feature type="transmembrane region" description="Helical" evidence="14">
    <location>
        <begin position="334"/>
        <end position="354"/>
    </location>
</feature>
<feature type="transmembrane region" description="Helical" evidence="14">
    <location>
        <begin position="462"/>
        <end position="484"/>
    </location>
</feature>
<dbReference type="EMBL" id="CAJNYD010002954">
    <property type="protein sequence ID" value="CAF3464826.1"/>
    <property type="molecule type" value="Genomic_DNA"/>
</dbReference>
<keyword evidence="10" id="KW-0406">Ion transport</keyword>
<evidence type="ECO:0000256" key="5">
    <source>
        <dbReference type="ARBA" id="ARBA00022673"/>
    </source>
</evidence>
<dbReference type="InterPro" id="IPR005821">
    <property type="entry name" value="Ion_trans_dom"/>
</dbReference>
<evidence type="ECO:0000256" key="2">
    <source>
        <dbReference type="ARBA" id="ARBA00022448"/>
    </source>
</evidence>
<evidence type="ECO:0000313" key="18">
    <source>
        <dbReference type="Proteomes" id="UP000663833"/>
    </source>
</evidence>
<evidence type="ECO:0000256" key="14">
    <source>
        <dbReference type="SAM" id="Phobius"/>
    </source>
</evidence>
<keyword evidence="13" id="KW-0040">ANK repeat</keyword>
<keyword evidence="6 14" id="KW-0812">Transmembrane</keyword>
<dbReference type="AlphaFoldDB" id="A0A818EUP5"/>
<keyword evidence="5" id="KW-0107">Calcium channel</keyword>
<dbReference type="SUPFAM" id="SSF48403">
    <property type="entry name" value="Ankyrin repeat"/>
    <property type="match status" value="1"/>
</dbReference>
<dbReference type="PROSITE" id="PS50088">
    <property type="entry name" value="ANK_REPEAT"/>
    <property type="match status" value="1"/>
</dbReference>
<feature type="transmembrane region" description="Helical" evidence="14">
    <location>
        <begin position="491"/>
        <end position="513"/>
    </location>
</feature>
<keyword evidence="9 14" id="KW-1133">Transmembrane helix</keyword>
<evidence type="ECO:0000256" key="9">
    <source>
        <dbReference type="ARBA" id="ARBA00022989"/>
    </source>
</evidence>
<dbReference type="PROSITE" id="PS50297">
    <property type="entry name" value="ANK_REP_REGION"/>
    <property type="match status" value="1"/>
</dbReference>
<dbReference type="PANTHER" id="PTHR10582:SF2">
    <property type="entry name" value="INACTIVE"/>
    <property type="match status" value="1"/>
</dbReference>
<dbReference type="Gene3D" id="1.25.40.20">
    <property type="entry name" value="Ankyrin repeat-containing domain"/>
    <property type="match status" value="1"/>
</dbReference>
<dbReference type="InterPro" id="IPR024862">
    <property type="entry name" value="TRPV"/>
</dbReference>
<organism evidence="16 18">
    <name type="scientific">Rotaria socialis</name>
    <dbReference type="NCBI Taxonomy" id="392032"/>
    <lineage>
        <taxon>Eukaryota</taxon>
        <taxon>Metazoa</taxon>
        <taxon>Spiralia</taxon>
        <taxon>Gnathifera</taxon>
        <taxon>Rotifera</taxon>
        <taxon>Eurotatoria</taxon>
        <taxon>Bdelloidea</taxon>
        <taxon>Philodinida</taxon>
        <taxon>Philodinidae</taxon>
        <taxon>Rotaria</taxon>
    </lineage>
</organism>
<dbReference type="Gene3D" id="1.10.287.70">
    <property type="match status" value="1"/>
</dbReference>
<dbReference type="EMBL" id="CAJOBO010001021">
    <property type="protein sequence ID" value="CAF4326746.1"/>
    <property type="molecule type" value="Genomic_DNA"/>
</dbReference>
<sequence length="645" mass="73733">MLNNNFFLVTKLNAKSNQSGVEQQTELMYKENTIWTAIFNADKVAIDELIHRDPNVVDTRGAVGECPIHMLFLYGTEAHLDIARDLLIRFPLIATQIYNKPNYYGENILHLAIVKREANMVDWLLSHASLEPYKHGLLAARATGDFFKIGQPSYYGETPLGFACCTNQWDMVEILLKHGADMDSMDSNDNTVLHMLVVCNLPNMYTKFKARWIERHAVKHKKIIITSETSELPKLWNRLNKDGLTPLTLAADLGRAKMLSWLLQERTTIQWSFGNVSCVLHPLDQLDLGFHEKNKKRSLSVLEVMVRKNNSALVDPIITSLTEKKWKHFAYRILIRRFLIAFLYLLVFLGTTILEQTRSDVKIDENVEKLATKDEHSEMIRRIVCTIGHAIVVTGAILKSAREIGEMCSMGFKNYVSTTGSIFLENLLASTFCLGIFSAQILRLAKLPEYESLVLAFTSLVGWGYMFFFTMPFRFTGPFVIMIYKMLFNDVLRFCIIYTIFLTGFSQAFFILFNENGFGGFLSSIKQCFLCLLGEFDLDYYIEGQHPLPSVTLLIFHIVVITILLLNLLIAMMGDTYADVKKSARKLWHLERARMALEIENGMSSSERKSDVNKYWVVVKGERCLQVEQVADDRSDLNEGKAEDD</sequence>
<dbReference type="GO" id="GO:0005886">
    <property type="term" value="C:plasma membrane"/>
    <property type="evidence" value="ECO:0007669"/>
    <property type="project" value="UniProtKB-SubCell"/>
</dbReference>
<evidence type="ECO:0000256" key="3">
    <source>
        <dbReference type="ARBA" id="ARBA00022475"/>
    </source>
</evidence>
<comment type="subcellular location">
    <subcellularLocation>
        <location evidence="1">Cell membrane</location>
        <topology evidence="1">Multi-pass membrane protein</topology>
    </subcellularLocation>
</comment>
<dbReference type="Proteomes" id="UP000663851">
    <property type="component" value="Unassembled WGS sequence"/>
</dbReference>
<comment type="caution">
    <text evidence="16">The sequence shown here is derived from an EMBL/GenBank/DDBJ whole genome shotgun (WGS) entry which is preliminary data.</text>
</comment>
<evidence type="ECO:0000313" key="16">
    <source>
        <dbReference type="EMBL" id="CAF3464826.1"/>
    </source>
</evidence>
<dbReference type="Proteomes" id="UP000663833">
    <property type="component" value="Unassembled WGS sequence"/>
</dbReference>
<keyword evidence="8" id="KW-0106">Calcium</keyword>
<evidence type="ECO:0000256" key="11">
    <source>
        <dbReference type="ARBA" id="ARBA00023136"/>
    </source>
</evidence>
<keyword evidence="2" id="KW-0813">Transport</keyword>
<evidence type="ECO:0000256" key="7">
    <source>
        <dbReference type="ARBA" id="ARBA00022737"/>
    </source>
</evidence>
<evidence type="ECO:0000256" key="10">
    <source>
        <dbReference type="ARBA" id="ARBA00023065"/>
    </source>
</evidence>
<dbReference type="GO" id="GO:0098703">
    <property type="term" value="P:calcium ion import across plasma membrane"/>
    <property type="evidence" value="ECO:0007669"/>
    <property type="project" value="TreeGrafter"/>
</dbReference>
<accession>A0A818EUP5</accession>
<keyword evidence="4" id="KW-0109">Calcium transport</keyword>
<evidence type="ECO:0000256" key="12">
    <source>
        <dbReference type="ARBA" id="ARBA00023303"/>
    </source>
</evidence>
<feature type="repeat" description="ANK" evidence="13">
    <location>
        <begin position="155"/>
        <end position="187"/>
    </location>
</feature>
<keyword evidence="7" id="KW-0677">Repeat</keyword>
<dbReference type="GO" id="GO:0005262">
    <property type="term" value="F:calcium channel activity"/>
    <property type="evidence" value="ECO:0007669"/>
    <property type="project" value="UniProtKB-KW"/>
</dbReference>
<name>A0A818EUP5_9BILA</name>
<dbReference type="Pfam" id="PF00023">
    <property type="entry name" value="Ank"/>
    <property type="match status" value="1"/>
</dbReference>